<accession>A0A5B6VIH5</accession>
<evidence type="ECO:0000256" key="2">
    <source>
        <dbReference type="ARBA" id="ARBA00009874"/>
    </source>
</evidence>
<evidence type="ECO:0000256" key="6">
    <source>
        <dbReference type="ARBA" id="ARBA00022927"/>
    </source>
</evidence>
<keyword evidence="5" id="KW-1000">Mitochondrion outer membrane</keyword>
<evidence type="ECO:0000256" key="12">
    <source>
        <dbReference type="SAM" id="MobiDB-lite"/>
    </source>
</evidence>
<comment type="caution">
    <text evidence="13">The sequence shown here is derived from an EMBL/GenBank/DDBJ whole genome shotgun (WGS) entry which is preliminary data.</text>
</comment>
<dbReference type="GO" id="GO:0005741">
    <property type="term" value="C:mitochondrial outer membrane"/>
    <property type="evidence" value="ECO:0007669"/>
    <property type="project" value="UniProtKB-SubCell"/>
</dbReference>
<dbReference type="PANTHER" id="PTHR46867">
    <property type="entry name" value="MITOCHONDRIAL IMPORT RECEPTOR SUBUNIT TOM9-2"/>
    <property type="match status" value="1"/>
</dbReference>
<dbReference type="PANTHER" id="PTHR46867:SF4">
    <property type="entry name" value="MITOCHONDRIAL IMPORT RECEPTOR SUBUNIT TOM9-2"/>
    <property type="match status" value="1"/>
</dbReference>
<proteinExistence type="inferred from homology"/>
<dbReference type="GO" id="GO:0006886">
    <property type="term" value="P:intracellular protein transport"/>
    <property type="evidence" value="ECO:0007669"/>
    <property type="project" value="InterPro"/>
</dbReference>
<dbReference type="InterPro" id="IPR005683">
    <property type="entry name" value="Tom22"/>
</dbReference>
<keyword evidence="7" id="KW-1133">Transmembrane helix</keyword>
<protein>
    <submittedName>
        <fullName evidence="13">Mitochondrial import receptor subunit TOM9-2-like</fullName>
    </submittedName>
</protein>
<dbReference type="InterPro" id="IPR017411">
    <property type="entry name" value="Tom22_pln"/>
</dbReference>
<keyword evidence="3" id="KW-0813">Transport</keyword>
<keyword evidence="6" id="KW-0653">Protein transport</keyword>
<comment type="similarity">
    <text evidence="2">Belongs to the Tom22 family.</text>
</comment>
<evidence type="ECO:0000313" key="14">
    <source>
        <dbReference type="Proteomes" id="UP000325315"/>
    </source>
</evidence>
<keyword evidence="4" id="KW-0812">Transmembrane</keyword>
<dbReference type="OrthoDB" id="10016939at2759"/>
<evidence type="ECO:0000313" key="13">
    <source>
        <dbReference type="EMBL" id="KAA3468875.1"/>
    </source>
</evidence>
<dbReference type="AlphaFoldDB" id="A0A5B6VIH5"/>
<reference evidence="14" key="1">
    <citation type="journal article" date="2019" name="Plant Biotechnol. J.">
        <title>Genome sequencing of the Australian wild diploid species Gossypium australe highlights disease resistance and delayed gland morphogenesis.</title>
        <authorList>
            <person name="Cai Y."/>
            <person name="Cai X."/>
            <person name="Wang Q."/>
            <person name="Wang P."/>
            <person name="Zhang Y."/>
            <person name="Cai C."/>
            <person name="Xu Y."/>
            <person name="Wang K."/>
            <person name="Zhou Z."/>
            <person name="Wang C."/>
            <person name="Geng S."/>
            <person name="Li B."/>
            <person name="Dong Q."/>
            <person name="Hou Y."/>
            <person name="Wang H."/>
            <person name="Ai P."/>
            <person name="Liu Z."/>
            <person name="Yi F."/>
            <person name="Sun M."/>
            <person name="An G."/>
            <person name="Cheng J."/>
            <person name="Zhang Y."/>
            <person name="Shi Q."/>
            <person name="Xie Y."/>
            <person name="Shi X."/>
            <person name="Chang Y."/>
            <person name="Huang F."/>
            <person name="Chen Y."/>
            <person name="Hong S."/>
            <person name="Mi L."/>
            <person name="Sun Q."/>
            <person name="Zhang L."/>
            <person name="Zhou B."/>
            <person name="Peng R."/>
            <person name="Zhang X."/>
            <person name="Liu F."/>
        </authorList>
    </citation>
    <scope>NUCLEOTIDE SEQUENCE [LARGE SCALE GENOMIC DNA]</scope>
    <source>
        <strain evidence="14">cv. PA1801</strain>
    </source>
</reference>
<dbReference type="EMBL" id="SMMG02000006">
    <property type="protein sequence ID" value="KAA3468875.1"/>
    <property type="molecule type" value="Genomic_DNA"/>
</dbReference>
<gene>
    <name evidence="13" type="ORF">EPI10_014719</name>
</gene>
<evidence type="ECO:0000256" key="4">
    <source>
        <dbReference type="ARBA" id="ARBA00022692"/>
    </source>
</evidence>
<evidence type="ECO:0000256" key="8">
    <source>
        <dbReference type="ARBA" id="ARBA00023010"/>
    </source>
</evidence>
<name>A0A5B6VIH5_9ROSI</name>
<evidence type="ECO:0000256" key="5">
    <source>
        <dbReference type="ARBA" id="ARBA00022787"/>
    </source>
</evidence>
<keyword evidence="14" id="KW-1185">Reference proteome</keyword>
<evidence type="ECO:0000256" key="1">
    <source>
        <dbReference type="ARBA" id="ARBA00004572"/>
    </source>
</evidence>
<evidence type="ECO:0000256" key="11">
    <source>
        <dbReference type="ARBA" id="ARBA00023170"/>
    </source>
</evidence>
<evidence type="ECO:0000256" key="10">
    <source>
        <dbReference type="ARBA" id="ARBA00023136"/>
    </source>
</evidence>
<evidence type="ECO:0000256" key="7">
    <source>
        <dbReference type="ARBA" id="ARBA00022989"/>
    </source>
</evidence>
<dbReference type="CDD" id="cd22884">
    <property type="entry name" value="TOM22"/>
    <property type="match status" value="1"/>
</dbReference>
<sequence>MAAQPKRGGVSLPERRSASKPESNILARITSSPIVSRGKQAACDAAFVSKKLLLSTGKAAWIAGTTFLILAVPLIIEMDREQQLNELELQQASLLGAPPTASVRSSESTLAVEPLSSIFGRWRSGSGHRLYAVQEHANLLLFSRLKILLPKNNVIAPRLKLIPFVRNVNLDILVIWLVCDLKCRDG</sequence>
<evidence type="ECO:0000256" key="9">
    <source>
        <dbReference type="ARBA" id="ARBA00023128"/>
    </source>
</evidence>
<organism evidence="13 14">
    <name type="scientific">Gossypium australe</name>
    <dbReference type="NCBI Taxonomy" id="47621"/>
    <lineage>
        <taxon>Eukaryota</taxon>
        <taxon>Viridiplantae</taxon>
        <taxon>Streptophyta</taxon>
        <taxon>Embryophyta</taxon>
        <taxon>Tracheophyta</taxon>
        <taxon>Spermatophyta</taxon>
        <taxon>Magnoliopsida</taxon>
        <taxon>eudicotyledons</taxon>
        <taxon>Gunneridae</taxon>
        <taxon>Pentapetalae</taxon>
        <taxon>rosids</taxon>
        <taxon>malvids</taxon>
        <taxon>Malvales</taxon>
        <taxon>Malvaceae</taxon>
        <taxon>Malvoideae</taxon>
        <taxon>Gossypium</taxon>
    </lineage>
</organism>
<keyword evidence="11 13" id="KW-0675">Receptor</keyword>
<evidence type="ECO:0000256" key="3">
    <source>
        <dbReference type="ARBA" id="ARBA00022448"/>
    </source>
</evidence>
<comment type="subcellular location">
    <subcellularLocation>
        <location evidence="1">Mitochondrion outer membrane</location>
        <topology evidence="1">Single-pass membrane protein</topology>
    </subcellularLocation>
</comment>
<dbReference type="Pfam" id="PF04281">
    <property type="entry name" value="Tom22"/>
    <property type="match status" value="1"/>
</dbReference>
<keyword evidence="9" id="KW-0496">Mitochondrion</keyword>
<keyword evidence="10" id="KW-0472">Membrane</keyword>
<dbReference type="Proteomes" id="UP000325315">
    <property type="component" value="Unassembled WGS sequence"/>
</dbReference>
<feature type="region of interest" description="Disordered" evidence="12">
    <location>
        <begin position="1"/>
        <end position="23"/>
    </location>
</feature>
<keyword evidence="8" id="KW-0811">Translocation</keyword>